<evidence type="ECO:0000313" key="5">
    <source>
        <dbReference type="Proteomes" id="UP000306954"/>
    </source>
</evidence>
<evidence type="ECO:0000256" key="2">
    <source>
        <dbReference type="SAM" id="Phobius"/>
    </source>
</evidence>
<dbReference type="OrthoDB" id="10507451at2759"/>
<protein>
    <submittedName>
        <fullName evidence="4">Uncharacterized protein</fullName>
    </submittedName>
</protein>
<evidence type="ECO:0000256" key="3">
    <source>
        <dbReference type="SAM" id="SignalP"/>
    </source>
</evidence>
<feature type="transmembrane region" description="Helical" evidence="2">
    <location>
        <begin position="300"/>
        <end position="324"/>
    </location>
</feature>
<keyword evidence="2" id="KW-1133">Transmembrane helix</keyword>
<feature type="compositionally biased region" description="Basic and acidic residues" evidence="1">
    <location>
        <begin position="339"/>
        <end position="356"/>
    </location>
</feature>
<proteinExistence type="predicted"/>
<dbReference type="AlphaFoldDB" id="A0A4T0HF42"/>
<feature type="signal peptide" evidence="3">
    <location>
        <begin position="1"/>
        <end position="18"/>
    </location>
</feature>
<dbReference type="Proteomes" id="UP000306954">
    <property type="component" value="Unassembled WGS sequence"/>
</dbReference>
<gene>
    <name evidence="4" type="ORF">E3P90_01908</name>
</gene>
<evidence type="ECO:0000313" key="4">
    <source>
        <dbReference type="EMBL" id="TIB12741.1"/>
    </source>
</evidence>
<feature type="region of interest" description="Disordered" evidence="1">
    <location>
        <begin position="335"/>
        <end position="356"/>
    </location>
</feature>
<comment type="caution">
    <text evidence="4">The sequence shown here is derived from an EMBL/GenBank/DDBJ whole genome shotgun (WGS) entry which is preliminary data.</text>
</comment>
<feature type="chain" id="PRO_5030101467" evidence="3">
    <location>
        <begin position="19"/>
        <end position="356"/>
    </location>
</feature>
<sequence>MRILTLITTISLLFSALATPLVDVVKNQVQVLGGKGHPEDALIHLIRTDDLIDDHHHNSHLLQRQSHLVFKIHYDEPDHSIYINGGKIDLADESLINSDEPLHAGPVVKVESLTLSPEEINQADDIKQEHIDKLPKGIVAAQLRLKGIDIDENTRRLVVYIKVLEDNAEHHLSNPIFTLQVTQQKKPEVADSDAVAADREAHRVADKEAFIAHIKEKMNKVHQKMKMMKLAHKHQHSHSHSHLPPLVTLKHGNQLKHVPCKMHQATHNHKASHKSSQPCFRQRFHSMVANLASAIHNASFFSLFLISFFGFWSCATLAHLTVALKRARAARHQQAYERVPGHEQENEQGDKQVEKV</sequence>
<name>A0A4T0HF42_WALIC</name>
<reference evidence="4 5" key="1">
    <citation type="submission" date="2019-03" db="EMBL/GenBank/DDBJ databases">
        <title>Sequencing 23 genomes of Wallemia ichthyophaga.</title>
        <authorList>
            <person name="Gostincar C."/>
        </authorList>
    </citation>
    <scope>NUCLEOTIDE SEQUENCE [LARGE SCALE GENOMIC DNA]</scope>
    <source>
        <strain evidence="4 5">EXF-8621</strain>
    </source>
</reference>
<keyword evidence="2" id="KW-0472">Membrane</keyword>
<keyword evidence="3" id="KW-0732">Signal</keyword>
<keyword evidence="2" id="KW-0812">Transmembrane</keyword>
<dbReference type="EMBL" id="SPOF01000017">
    <property type="protein sequence ID" value="TIB12741.1"/>
    <property type="molecule type" value="Genomic_DNA"/>
</dbReference>
<accession>A0A4T0HF42</accession>
<evidence type="ECO:0000256" key="1">
    <source>
        <dbReference type="SAM" id="MobiDB-lite"/>
    </source>
</evidence>
<organism evidence="4 5">
    <name type="scientific">Wallemia ichthyophaga</name>
    <dbReference type="NCBI Taxonomy" id="245174"/>
    <lineage>
        <taxon>Eukaryota</taxon>
        <taxon>Fungi</taxon>
        <taxon>Dikarya</taxon>
        <taxon>Basidiomycota</taxon>
        <taxon>Wallemiomycotina</taxon>
        <taxon>Wallemiomycetes</taxon>
        <taxon>Wallemiales</taxon>
        <taxon>Wallemiaceae</taxon>
        <taxon>Wallemia</taxon>
    </lineage>
</organism>